<reference evidence="2" key="2">
    <citation type="submission" date="2014-09" db="EMBL/GenBank/DDBJ databases">
        <authorList>
            <person name="Martin A.A."/>
        </authorList>
    </citation>
    <scope>NUCLEOTIDE SEQUENCE</scope>
    <source>
        <strain evidence="2">ED321</strain>
    </source>
</reference>
<dbReference type="WBParaSite" id="SRAE_1000351700.1">
    <property type="protein sequence ID" value="SRAE_1000351700.1"/>
    <property type="gene ID" value="WBGene00260134"/>
</dbReference>
<sequence length="614" mass="70197">MLFYLKYLFIYFVFCIKYLSCSKSYDLLEGSGEDYEEFNLGDLLIYDQGLPIPKFPILAKSSSKSGLIPLIKGTTGELTGFTNGLTEEMKKLLNEDKEGIKFSRRKNSQIDSASVHNVIVDSKEKEKKNLMNVKSTEDSKEEDLYNNLPEEKGQFLVEKKPFYLGAMIRNNGMKSLNAFGAYGKSRIMRLFNRNNNRYGSSFGDLKYQLKPGQYFAGQPPPNINSINYVNNNSKQKNQQNVDFRNIITNNLPKNSIASNNVIQKLLTAANSATKTYNRMKIIDLNQNTKNQKAYLSPSLSNIGISNSPDTSIYSRHISTIVQNNTQQFSKMLPSNNKTFVHGISMTQFKKFSKPLEKDENNNNIFVDQSKNYHETSYNIPSYQPSGQNQVNTNINLLPNKQQFLNTVNENTPVIISTDVQKNNNNNVNYNNIYGTQFNNIIHQQKLSNIDKPHHILVEHSPSQKENGKNLFIYSDSQQNNLKIEDFNNELYNWNLNLPSDSKNNAEVVCCDGNVVYSTIPCCNFESKIYNNENNGNNYNFVNNDKDIYYNTLNKINKSSEGHDDIISKTKNVLNFRSYKPISKVQPLFSNMENYSPLPERIGDIYSNNFGNINT</sequence>
<accession>A0A090MXD9</accession>
<proteinExistence type="predicted"/>
<dbReference type="AlphaFoldDB" id="A0A090MXD9"/>
<evidence type="ECO:0000313" key="2">
    <source>
        <dbReference type="Proteomes" id="UP000035682"/>
    </source>
</evidence>
<dbReference type="WormBase" id="SRAE_1000351700">
    <property type="protein sequence ID" value="SRP08912"/>
    <property type="gene ID" value="WBGene00260134"/>
</dbReference>
<name>A0A090MXD9_STRRB</name>
<organism evidence="1">
    <name type="scientific">Strongyloides ratti</name>
    <name type="common">Parasitic roundworm</name>
    <dbReference type="NCBI Taxonomy" id="34506"/>
    <lineage>
        <taxon>Eukaryota</taxon>
        <taxon>Metazoa</taxon>
        <taxon>Ecdysozoa</taxon>
        <taxon>Nematoda</taxon>
        <taxon>Chromadorea</taxon>
        <taxon>Rhabditida</taxon>
        <taxon>Tylenchina</taxon>
        <taxon>Panagrolaimomorpha</taxon>
        <taxon>Strongyloidoidea</taxon>
        <taxon>Strongyloididae</taxon>
        <taxon>Strongyloides</taxon>
    </lineage>
</organism>
<reference evidence="3" key="3">
    <citation type="submission" date="2020-12" db="UniProtKB">
        <authorList>
            <consortium name="WormBaseParasite"/>
        </authorList>
    </citation>
    <scope>IDENTIFICATION</scope>
</reference>
<dbReference type="GeneID" id="36377629"/>
<keyword evidence="2" id="KW-1185">Reference proteome</keyword>
<dbReference type="CTD" id="36377629"/>
<dbReference type="Proteomes" id="UP000035682">
    <property type="component" value="Unplaced"/>
</dbReference>
<evidence type="ECO:0000313" key="3">
    <source>
        <dbReference type="WBParaSite" id="SRAE_1000351700.1"/>
    </source>
</evidence>
<dbReference type="RefSeq" id="XP_024504465.1">
    <property type="nucleotide sequence ID" value="XM_024650716.1"/>
</dbReference>
<gene>
    <name evidence="1 3 4" type="ORF">SRAE_1000351700</name>
</gene>
<protein>
    <submittedName>
        <fullName evidence="1 3">Uncharacterized protein</fullName>
    </submittedName>
</protein>
<evidence type="ECO:0000313" key="1">
    <source>
        <dbReference type="EMBL" id="CEF65264.1"/>
    </source>
</evidence>
<evidence type="ECO:0000313" key="4">
    <source>
        <dbReference type="WormBase" id="SRAE_1000351700"/>
    </source>
</evidence>
<dbReference type="EMBL" id="LN609528">
    <property type="protein sequence ID" value="CEF65264.1"/>
    <property type="molecule type" value="Genomic_DNA"/>
</dbReference>
<reference evidence="1" key="1">
    <citation type="submission" date="2014-09" db="EMBL/GenBank/DDBJ databases">
        <authorList>
            <person name="Aslett A.Martin."/>
        </authorList>
    </citation>
    <scope>NUCLEOTIDE SEQUENCE</scope>
    <source>
        <strain evidence="1">ED321 Heterogonic</strain>
    </source>
</reference>